<reference evidence="3 4" key="1">
    <citation type="journal article" date="2011" name="Plasmid">
        <title>Streptomyces turgidiscabies Car8 contains a modular pathogenicity island that shares virulence genes with other actinobacterial plant pathogens.</title>
        <authorList>
            <person name="Huguet-Tapia J.C."/>
            <person name="Badger J.H."/>
            <person name="Loria R."/>
            <person name="Pettis G.S."/>
        </authorList>
    </citation>
    <scope>NUCLEOTIDE SEQUENCE [LARGE SCALE GENOMIC DNA]</scope>
    <source>
        <strain evidence="3 4">Car8</strain>
    </source>
</reference>
<dbReference type="Proteomes" id="UP000010931">
    <property type="component" value="Unassembled WGS sequence"/>
</dbReference>
<comment type="caution">
    <text evidence="3">The sequence shown here is derived from an EMBL/GenBank/DDBJ whole genome shotgun (WGS) entry which is preliminary data.</text>
</comment>
<gene>
    <name evidence="3" type="ORF">STRTUCAR8_03358</name>
</gene>
<feature type="compositionally biased region" description="Low complexity" evidence="1">
    <location>
        <begin position="11"/>
        <end position="23"/>
    </location>
</feature>
<feature type="transmembrane region" description="Helical" evidence="2">
    <location>
        <begin position="223"/>
        <end position="241"/>
    </location>
</feature>
<protein>
    <recommendedName>
        <fullName evidence="5">DUF1275 domain-containing protein</fullName>
    </recommendedName>
</protein>
<dbReference type="Pfam" id="PF06912">
    <property type="entry name" value="DUF1275"/>
    <property type="match status" value="1"/>
</dbReference>
<evidence type="ECO:0000256" key="1">
    <source>
        <dbReference type="SAM" id="MobiDB-lite"/>
    </source>
</evidence>
<keyword evidence="2" id="KW-0472">Membrane</keyword>
<organism evidence="3 4">
    <name type="scientific">Streptomyces turgidiscabies (strain Car8)</name>
    <dbReference type="NCBI Taxonomy" id="698760"/>
    <lineage>
        <taxon>Bacteria</taxon>
        <taxon>Bacillati</taxon>
        <taxon>Actinomycetota</taxon>
        <taxon>Actinomycetes</taxon>
        <taxon>Kitasatosporales</taxon>
        <taxon>Streptomycetaceae</taxon>
        <taxon>Streptomyces</taxon>
    </lineage>
</organism>
<feature type="region of interest" description="Disordered" evidence="1">
    <location>
        <begin position="1"/>
        <end position="25"/>
    </location>
</feature>
<feature type="transmembrane region" description="Helical" evidence="2">
    <location>
        <begin position="30"/>
        <end position="47"/>
    </location>
</feature>
<feature type="transmembrane region" description="Helical" evidence="2">
    <location>
        <begin position="141"/>
        <end position="159"/>
    </location>
</feature>
<keyword evidence="2" id="KW-1133">Transmembrane helix</keyword>
<evidence type="ECO:0000256" key="2">
    <source>
        <dbReference type="SAM" id="Phobius"/>
    </source>
</evidence>
<keyword evidence="4" id="KW-1185">Reference proteome</keyword>
<feature type="transmembrane region" description="Helical" evidence="2">
    <location>
        <begin position="59"/>
        <end position="80"/>
    </location>
</feature>
<accession>L7F1N1</accession>
<keyword evidence="2" id="KW-0812">Transmembrane</keyword>
<dbReference type="PANTHER" id="PTHR37314:SF4">
    <property type="entry name" value="UPF0700 TRANSMEMBRANE PROTEIN YOAK"/>
    <property type="match status" value="1"/>
</dbReference>
<dbReference type="PANTHER" id="PTHR37314">
    <property type="entry name" value="SLR0142 PROTEIN"/>
    <property type="match status" value="1"/>
</dbReference>
<dbReference type="AlphaFoldDB" id="L7F1N1"/>
<dbReference type="EMBL" id="AEJB01000421">
    <property type="protein sequence ID" value="ELP64876.1"/>
    <property type="molecule type" value="Genomic_DNA"/>
</dbReference>
<name>L7F1N1_STRT8</name>
<feature type="transmembrane region" description="Helical" evidence="2">
    <location>
        <begin position="200"/>
        <end position="217"/>
    </location>
</feature>
<dbReference type="PATRIC" id="fig|698760.3.peg.6331"/>
<sequence length="243" mass="24187">MSSEATGPAQPSSSSPSSPSSPSYDPESRGLRLVAVLLVLTVVSGLIDAVSYLGFGHVFTANMTGNVVVLGFAAAGAPGFSVPHTLVSLVSFVVGAVAGGRVAGRLGGGSRRRWARVTLAVEAVFLGASSAVAFAAPDATATVYALIAVTAFAMGLRNATVRRLGVPDLTTTVLTMTLTGLAADSRAAGGSGRHSPRRSASVAAMALGALLGAWLVIHHGLGIPLLVAALMVAVLAVSASGKE</sequence>
<proteinExistence type="predicted"/>
<dbReference type="STRING" id="85558.T45_00050"/>
<evidence type="ECO:0008006" key="5">
    <source>
        <dbReference type="Google" id="ProtNLM"/>
    </source>
</evidence>
<evidence type="ECO:0000313" key="3">
    <source>
        <dbReference type="EMBL" id="ELP64876.1"/>
    </source>
</evidence>
<dbReference type="InterPro" id="IPR010699">
    <property type="entry name" value="DUF1275"/>
</dbReference>
<evidence type="ECO:0000313" key="4">
    <source>
        <dbReference type="Proteomes" id="UP000010931"/>
    </source>
</evidence>